<feature type="transmembrane region" description="Helical" evidence="11">
    <location>
        <begin position="383"/>
        <end position="402"/>
    </location>
</feature>
<dbReference type="Pfam" id="PF01529">
    <property type="entry name" value="DHHC"/>
    <property type="match status" value="1"/>
</dbReference>
<dbReference type="AlphaFoldDB" id="A0A0A9X2W3"/>
<dbReference type="PROSITE" id="PS50088">
    <property type="entry name" value="ANK_REPEAT"/>
    <property type="match status" value="1"/>
</dbReference>
<keyword evidence="5 11" id="KW-0472">Membrane</keyword>
<dbReference type="PANTHER" id="PTHR22883">
    <property type="entry name" value="ZINC FINGER DHHC DOMAIN CONTAINING PROTEIN"/>
    <property type="match status" value="1"/>
</dbReference>
<protein>
    <recommendedName>
        <fullName evidence="11">Palmitoyltransferase</fullName>
        <ecNumber evidence="11">2.3.1.225</ecNumber>
    </recommendedName>
</protein>
<evidence type="ECO:0000256" key="8">
    <source>
        <dbReference type="ARBA" id="ARBA00023315"/>
    </source>
</evidence>
<reference evidence="13" key="2">
    <citation type="submission" date="2014-07" db="EMBL/GenBank/DDBJ databases">
        <authorList>
            <person name="Hull J."/>
        </authorList>
    </citation>
    <scope>NUCLEOTIDE SEQUENCE</scope>
</reference>
<keyword evidence="10" id="KW-0040">ANK repeat</keyword>
<reference evidence="13" key="1">
    <citation type="journal article" date="2014" name="PLoS ONE">
        <title>Transcriptome-Based Identification of ABC Transporters in the Western Tarnished Plant Bug Lygus hesperus.</title>
        <authorList>
            <person name="Hull J.J."/>
            <person name="Chaney K."/>
            <person name="Geib S.M."/>
            <person name="Fabrick J.A."/>
            <person name="Brent C.S."/>
            <person name="Walsh D."/>
            <person name="Lavine L.C."/>
        </authorList>
    </citation>
    <scope>NUCLEOTIDE SEQUENCE</scope>
</reference>
<reference evidence="14" key="3">
    <citation type="journal article" date="2016" name="Gigascience">
        <title>De novo construction of an expanded transcriptome assembly for the western tarnished plant bug, Lygus hesperus.</title>
        <authorList>
            <person name="Tassone E.E."/>
            <person name="Geib S.M."/>
            <person name="Hall B."/>
            <person name="Fabrick J.A."/>
            <person name="Brent C.S."/>
            <person name="Hull J.J."/>
        </authorList>
    </citation>
    <scope>NUCLEOTIDE SEQUENCE</scope>
</reference>
<keyword evidence="4 11" id="KW-1133">Transmembrane helix</keyword>
<dbReference type="PROSITE" id="PS50216">
    <property type="entry name" value="DHHC"/>
    <property type="match status" value="1"/>
</dbReference>
<feature type="transmembrane region" description="Helical" evidence="11">
    <location>
        <begin position="331"/>
        <end position="350"/>
    </location>
</feature>
<keyword evidence="7" id="KW-0449">Lipoprotein</keyword>
<evidence type="ECO:0000313" key="14">
    <source>
        <dbReference type="EMBL" id="JAQ10485.1"/>
    </source>
</evidence>
<feature type="repeat" description="ANK" evidence="10">
    <location>
        <begin position="29"/>
        <end position="61"/>
    </location>
</feature>
<feature type="transmembrane region" description="Helical" evidence="11">
    <location>
        <begin position="228"/>
        <end position="249"/>
    </location>
</feature>
<comment type="subcellular location">
    <subcellularLocation>
        <location evidence="1">Endomembrane system</location>
        <topology evidence="1">Multi-pass membrane protein</topology>
    </subcellularLocation>
</comment>
<evidence type="ECO:0000256" key="10">
    <source>
        <dbReference type="PROSITE-ProRule" id="PRU00023"/>
    </source>
</evidence>
<dbReference type="GO" id="GO:0006612">
    <property type="term" value="P:protein targeting to membrane"/>
    <property type="evidence" value="ECO:0007669"/>
    <property type="project" value="TreeGrafter"/>
</dbReference>
<comment type="catalytic activity">
    <reaction evidence="9 11">
        <text>L-cysteinyl-[protein] + hexadecanoyl-CoA = S-hexadecanoyl-L-cysteinyl-[protein] + CoA</text>
        <dbReference type="Rhea" id="RHEA:36683"/>
        <dbReference type="Rhea" id="RHEA-COMP:10131"/>
        <dbReference type="Rhea" id="RHEA-COMP:11032"/>
        <dbReference type="ChEBI" id="CHEBI:29950"/>
        <dbReference type="ChEBI" id="CHEBI:57287"/>
        <dbReference type="ChEBI" id="CHEBI:57379"/>
        <dbReference type="ChEBI" id="CHEBI:74151"/>
        <dbReference type="EC" id="2.3.1.225"/>
    </reaction>
</comment>
<dbReference type="GO" id="GO:0005783">
    <property type="term" value="C:endoplasmic reticulum"/>
    <property type="evidence" value="ECO:0007669"/>
    <property type="project" value="TreeGrafter"/>
</dbReference>
<evidence type="ECO:0000259" key="12">
    <source>
        <dbReference type="Pfam" id="PF01529"/>
    </source>
</evidence>
<evidence type="ECO:0000256" key="5">
    <source>
        <dbReference type="ARBA" id="ARBA00023136"/>
    </source>
</evidence>
<dbReference type="InterPro" id="IPR001594">
    <property type="entry name" value="Palmitoyltrfase_DHHC"/>
</dbReference>
<keyword evidence="8 11" id="KW-0012">Acyltransferase</keyword>
<name>A0A0A9X2W3_LYGHE</name>
<evidence type="ECO:0000256" key="9">
    <source>
        <dbReference type="ARBA" id="ARBA00048048"/>
    </source>
</evidence>
<dbReference type="PROSITE" id="PS50297">
    <property type="entry name" value="ANK_REP_REGION"/>
    <property type="match status" value="1"/>
</dbReference>
<proteinExistence type="inferred from homology"/>
<dbReference type="Gene3D" id="1.25.40.20">
    <property type="entry name" value="Ankyrin repeat-containing domain"/>
    <property type="match status" value="1"/>
</dbReference>
<dbReference type="PANTHER" id="PTHR22883:SF43">
    <property type="entry name" value="PALMITOYLTRANSFERASE APP"/>
    <property type="match status" value="1"/>
</dbReference>
<comment type="domain">
    <text evidence="11">The DHHC domain is required for palmitoyltransferase activity.</text>
</comment>
<dbReference type="EC" id="2.3.1.225" evidence="11"/>
<evidence type="ECO:0000313" key="13">
    <source>
        <dbReference type="EMBL" id="JAG14001.1"/>
    </source>
</evidence>
<dbReference type="InterPro" id="IPR002110">
    <property type="entry name" value="Ankyrin_rpt"/>
</dbReference>
<evidence type="ECO:0000256" key="6">
    <source>
        <dbReference type="ARBA" id="ARBA00023139"/>
    </source>
</evidence>
<dbReference type="GO" id="GO:0005794">
    <property type="term" value="C:Golgi apparatus"/>
    <property type="evidence" value="ECO:0007669"/>
    <property type="project" value="TreeGrafter"/>
</dbReference>
<organism evidence="13">
    <name type="scientific">Lygus hesperus</name>
    <name type="common">Western plant bug</name>
    <dbReference type="NCBI Taxonomy" id="30085"/>
    <lineage>
        <taxon>Eukaryota</taxon>
        <taxon>Metazoa</taxon>
        <taxon>Ecdysozoa</taxon>
        <taxon>Arthropoda</taxon>
        <taxon>Hexapoda</taxon>
        <taxon>Insecta</taxon>
        <taxon>Pterygota</taxon>
        <taxon>Neoptera</taxon>
        <taxon>Paraneoptera</taxon>
        <taxon>Hemiptera</taxon>
        <taxon>Heteroptera</taxon>
        <taxon>Panheteroptera</taxon>
        <taxon>Cimicomorpha</taxon>
        <taxon>Miridae</taxon>
        <taxon>Mirini</taxon>
        <taxon>Lygus</taxon>
    </lineage>
</organism>
<feature type="transmembrane region" description="Helical" evidence="11">
    <location>
        <begin position="197"/>
        <end position="216"/>
    </location>
</feature>
<feature type="domain" description="Palmitoyltransferase DHHC" evidence="12">
    <location>
        <begin position="288"/>
        <end position="410"/>
    </location>
</feature>
<evidence type="ECO:0000256" key="11">
    <source>
        <dbReference type="RuleBase" id="RU079119"/>
    </source>
</evidence>
<dbReference type="EMBL" id="GBHO01029603">
    <property type="protein sequence ID" value="JAG14001.1"/>
    <property type="molecule type" value="Transcribed_RNA"/>
</dbReference>
<evidence type="ECO:0000256" key="3">
    <source>
        <dbReference type="ARBA" id="ARBA00022692"/>
    </source>
</evidence>
<dbReference type="GO" id="GO:0019706">
    <property type="term" value="F:protein-cysteine S-palmitoyltransferase activity"/>
    <property type="evidence" value="ECO:0007669"/>
    <property type="project" value="UniProtKB-EC"/>
</dbReference>
<keyword evidence="6" id="KW-0564">Palmitate</keyword>
<evidence type="ECO:0000256" key="2">
    <source>
        <dbReference type="ARBA" id="ARBA00022679"/>
    </source>
</evidence>
<accession>A0A0A9X2W3</accession>
<keyword evidence="3 11" id="KW-0812">Transmembrane</keyword>
<dbReference type="Pfam" id="PF12796">
    <property type="entry name" value="Ank_2"/>
    <property type="match status" value="1"/>
</dbReference>
<evidence type="ECO:0000256" key="4">
    <source>
        <dbReference type="ARBA" id="ARBA00022989"/>
    </source>
</evidence>
<evidence type="ECO:0000256" key="1">
    <source>
        <dbReference type="ARBA" id="ARBA00004127"/>
    </source>
</evidence>
<keyword evidence="2 11" id="KW-0808">Transferase</keyword>
<dbReference type="SUPFAM" id="SSF48403">
    <property type="entry name" value="Ankyrin repeat"/>
    <property type="match status" value="1"/>
</dbReference>
<evidence type="ECO:0000256" key="7">
    <source>
        <dbReference type="ARBA" id="ARBA00023288"/>
    </source>
</evidence>
<gene>
    <name evidence="13" type="primary">Zdhhc17_0</name>
    <name evidence="14" type="synonym">Zdhhc17</name>
    <name evidence="13" type="ORF">CM83_12598</name>
    <name evidence="14" type="ORF">g.15670</name>
</gene>
<dbReference type="EMBL" id="GDHC01008144">
    <property type="protein sequence ID" value="JAQ10485.1"/>
    <property type="molecule type" value="Transcribed_RNA"/>
</dbReference>
<comment type="similarity">
    <text evidence="11">Belongs to the DHHC palmitoyltransferase family.</text>
</comment>
<dbReference type="InterPro" id="IPR039859">
    <property type="entry name" value="PFA4/ZDH16/20/ERF2-like"/>
</dbReference>
<dbReference type="SMART" id="SM00248">
    <property type="entry name" value="ANK"/>
    <property type="match status" value="3"/>
</dbReference>
<dbReference type="InterPro" id="IPR036770">
    <property type="entry name" value="Ankyrin_rpt-contain_sf"/>
</dbReference>
<sequence>MWACKTNNNLAVVHLLRTYGADIHTADSSGLQPIHHSCESGQVLIVDYLLQHGADVNALDNLSKTPLMWACYAGHELVVYALLRANCATYIVDTQEYNFLHWTVTQGHSFLLYNILLYDYRLVQLAKYRTELNMDAFDIVREKVQQVNPAYVHMYNLCENYLNNAASKLYWCDIFLSGVAGRFYRFCNSTIGGIASFYWLTIFLITVVIIFVDFLPTFMSVFLLYPHFILFVLACITIEGWFLVIYYPAGKLVPNYDDNDRIPGDHPSFTQLHTLYLNRLYLGSLTMRECCTTCQIIKPLRSKHCRICNHCVLRFDHHCPFLNTDIGLGNYRFYILFLVSQALYMIYYEVCHIRWIRILQDSTHSVATVFSNHPFVMIFNFHIYIYLLVACILILYHTYLIFVGRTTNELRTRHTVPPIYEYDPVNDIFLLASSPVFVEGSGADNPASTSNQVQSFLPRNQNPFQRNWLYNIAVAFLCIPQRDYLPPPNPSMDTIL</sequence>